<evidence type="ECO:0000313" key="4">
    <source>
        <dbReference type="Proteomes" id="UP000054721"/>
    </source>
</evidence>
<dbReference type="Pfam" id="PF13843">
    <property type="entry name" value="DDE_Tnp_1_7"/>
    <property type="match status" value="2"/>
</dbReference>
<reference evidence="3 4" key="1">
    <citation type="submission" date="2015-05" db="EMBL/GenBank/DDBJ databases">
        <title>Evolution of Trichinella species and genotypes.</title>
        <authorList>
            <person name="Korhonen P.K."/>
            <person name="Edoardo P."/>
            <person name="Giuseppe L.R."/>
            <person name="Gasser R.B."/>
        </authorList>
    </citation>
    <scope>NUCLEOTIDE SEQUENCE [LARGE SCALE GENOMIC DNA]</scope>
    <source>
        <strain evidence="3">ISS10</strain>
    </source>
</reference>
<dbReference type="OrthoDB" id="5915190at2759"/>
<dbReference type="PANTHER" id="PTHR47272">
    <property type="entry name" value="DDE_TNP_1_7 DOMAIN-CONTAINING PROTEIN"/>
    <property type="match status" value="1"/>
</dbReference>
<comment type="caution">
    <text evidence="3">The sequence shown here is derived from an EMBL/GenBank/DDBJ whole genome shotgun (WGS) entry which is preliminary data.</text>
</comment>
<dbReference type="STRING" id="6335.A0A0V1KQS7"/>
<dbReference type="InterPro" id="IPR029526">
    <property type="entry name" value="PGBD"/>
</dbReference>
<dbReference type="EMBL" id="JYDW01000303">
    <property type="protein sequence ID" value="KRZ49610.1"/>
    <property type="molecule type" value="Genomic_DNA"/>
</dbReference>
<gene>
    <name evidence="3" type="primary">PGBD2</name>
    <name evidence="3" type="ORF">T02_14528</name>
</gene>
<keyword evidence="4" id="KW-1185">Reference proteome</keyword>
<organism evidence="3 4">
    <name type="scientific">Trichinella nativa</name>
    <dbReference type="NCBI Taxonomy" id="6335"/>
    <lineage>
        <taxon>Eukaryota</taxon>
        <taxon>Metazoa</taxon>
        <taxon>Ecdysozoa</taxon>
        <taxon>Nematoda</taxon>
        <taxon>Enoplea</taxon>
        <taxon>Dorylaimia</taxon>
        <taxon>Trichinellida</taxon>
        <taxon>Trichinellidae</taxon>
        <taxon>Trichinella</taxon>
    </lineage>
</organism>
<name>A0A0V1KQS7_9BILA</name>
<feature type="domain" description="PiggyBac transposable element-derived protein" evidence="2">
    <location>
        <begin position="95"/>
        <end position="273"/>
    </location>
</feature>
<feature type="region of interest" description="Disordered" evidence="1">
    <location>
        <begin position="452"/>
        <end position="488"/>
    </location>
</feature>
<protein>
    <submittedName>
        <fullName evidence="3">PiggyBac transposable element-derived protein 2</fullName>
    </submittedName>
</protein>
<evidence type="ECO:0000259" key="2">
    <source>
        <dbReference type="Pfam" id="PF13843"/>
    </source>
</evidence>
<dbReference type="Proteomes" id="UP000054721">
    <property type="component" value="Unassembled WGS sequence"/>
</dbReference>
<proteinExistence type="predicted"/>
<sequence length="532" mass="62163">MDFDTVFRETRSGRNVRQIIVLPDPDVSEPDTVSEDELDHTFQQSNISSDDEVIEEDDASTDAKRKSYIWRRRPFNPKTEAFIESDEEIPPVLRPVEYFRMYFTSQLLSHISFETNRKATQCLYSNLATTVAEIEVLIGMLITMAVSEMPRYRMYWANQTRMDTVANCMSRNRFETLLRFLHFNDNDKEYLEETPGELQSVDEHIIPYKGRCKMKYYNPRKPDKWGLKVIARCGKNGFVHDFWLCDGMAPKVENPVGFFAADVVMKVCETLPKHKGDGIHSVATIRSNRLRGCPGFPLNELKRKGRGATDFCCTKDNKLCVVKWFHNRQVILASTYKCVDPVTPVRRWDKKQLQFIDVPCPQIVKEFNQFMGGMDLTGMLISLYRIDHKCRKWHRRVFFLAIYVSLTNSWLKYKDDCTKKSIEPKTMMDLMTFMLSVSNSLIKLEKTYVTRKRGRPQAESTAEEEAGPSRSVRRTRQPEDITRTDQTGHWPEMMATKKRCRVCQRTCQLRCMKCDIHLCIVTGRNCFFSYHQ</sequence>
<feature type="domain" description="PiggyBac transposable element-derived protein" evidence="2">
    <location>
        <begin position="278"/>
        <end position="410"/>
    </location>
</feature>
<dbReference type="AlphaFoldDB" id="A0A0V1KQS7"/>
<accession>A0A0V1KQS7</accession>
<evidence type="ECO:0000256" key="1">
    <source>
        <dbReference type="SAM" id="MobiDB-lite"/>
    </source>
</evidence>
<evidence type="ECO:0000313" key="3">
    <source>
        <dbReference type="EMBL" id="KRZ49610.1"/>
    </source>
</evidence>